<evidence type="ECO:0000313" key="2">
    <source>
        <dbReference type="EnsemblPlants" id="AET7Gv20497200.4"/>
    </source>
</evidence>
<reference evidence="3" key="1">
    <citation type="journal article" date="2014" name="Science">
        <title>Ancient hybridizations among the ancestral genomes of bread wheat.</title>
        <authorList>
            <consortium name="International Wheat Genome Sequencing Consortium,"/>
            <person name="Marcussen T."/>
            <person name="Sandve S.R."/>
            <person name="Heier L."/>
            <person name="Spannagl M."/>
            <person name="Pfeifer M."/>
            <person name="Jakobsen K.S."/>
            <person name="Wulff B.B."/>
            <person name="Steuernagel B."/>
            <person name="Mayer K.F."/>
            <person name="Olsen O.A."/>
        </authorList>
    </citation>
    <scope>NUCLEOTIDE SEQUENCE [LARGE SCALE GENOMIC DNA]</scope>
    <source>
        <strain evidence="3">cv. AL8/78</strain>
    </source>
</reference>
<reference evidence="3" key="2">
    <citation type="journal article" date="2017" name="Nat. Plants">
        <title>The Aegilops tauschii genome reveals multiple impacts of transposons.</title>
        <authorList>
            <person name="Zhao G."/>
            <person name="Zou C."/>
            <person name="Li K."/>
            <person name="Wang K."/>
            <person name="Li T."/>
            <person name="Gao L."/>
            <person name="Zhang X."/>
            <person name="Wang H."/>
            <person name="Yang Z."/>
            <person name="Liu X."/>
            <person name="Jiang W."/>
            <person name="Mao L."/>
            <person name="Kong X."/>
            <person name="Jiao Y."/>
            <person name="Jia J."/>
        </authorList>
    </citation>
    <scope>NUCLEOTIDE SEQUENCE [LARGE SCALE GENOMIC DNA]</scope>
    <source>
        <strain evidence="3">cv. AL8/78</strain>
    </source>
</reference>
<feature type="compositionally biased region" description="Basic and acidic residues" evidence="1">
    <location>
        <begin position="52"/>
        <end position="70"/>
    </location>
</feature>
<dbReference type="EnsemblPlants" id="AET7Gv20497200.4">
    <property type="protein sequence ID" value="AET7Gv20497200.4"/>
    <property type="gene ID" value="AET7Gv20497200"/>
</dbReference>
<dbReference type="Proteomes" id="UP000015105">
    <property type="component" value="Chromosome 7D"/>
</dbReference>
<proteinExistence type="predicted"/>
<evidence type="ECO:0000313" key="3">
    <source>
        <dbReference type="Proteomes" id="UP000015105"/>
    </source>
</evidence>
<dbReference type="Gramene" id="AET7Gv20497200.4">
    <property type="protein sequence ID" value="AET7Gv20497200.4"/>
    <property type="gene ID" value="AET7Gv20497200"/>
</dbReference>
<accession>A0A453R7K6</accession>
<dbReference type="AlphaFoldDB" id="A0A453R7K6"/>
<organism evidence="2 3">
    <name type="scientific">Aegilops tauschii subsp. strangulata</name>
    <name type="common">Goatgrass</name>
    <dbReference type="NCBI Taxonomy" id="200361"/>
    <lineage>
        <taxon>Eukaryota</taxon>
        <taxon>Viridiplantae</taxon>
        <taxon>Streptophyta</taxon>
        <taxon>Embryophyta</taxon>
        <taxon>Tracheophyta</taxon>
        <taxon>Spermatophyta</taxon>
        <taxon>Magnoliopsida</taxon>
        <taxon>Liliopsida</taxon>
        <taxon>Poales</taxon>
        <taxon>Poaceae</taxon>
        <taxon>BOP clade</taxon>
        <taxon>Pooideae</taxon>
        <taxon>Triticodae</taxon>
        <taxon>Triticeae</taxon>
        <taxon>Triticinae</taxon>
        <taxon>Aegilops</taxon>
    </lineage>
</organism>
<reference evidence="2" key="5">
    <citation type="journal article" date="2021" name="G3 (Bethesda)">
        <title>Aegilops tauschii genome assembly Aet v5.0 features greater sequence contiguity and improved annotation.</title>
        <authorList>
            <person name="Wang L."/>
            <person name="Zhu T."/>
            <person name="Rodriguez J.C."/>
            <person name="Deal K.R."/>
            <person name="Dubcovsky J."/>
            <person name="McGuire P.E."/>
            <person name="Lux T."/>
            <person name="Spannagl M."/>
            <person name="Mayer K.F.X."/>
            <person name="Baldrich P."/>
            <person name="Meyers B.C."/>
            <person name="Huo N."/>
            <person name="Gu Y.Q."/>
            <person name="Zhou H."/>
            <person name="Devos K.M."/>
            <person name="Bennetzen J.L."/>
            <person name="Unver T."/>
            <person name="Budak H."/>
            <person name="Gulick P.J."/>
            <person name="Galiba G."/>
            <person name="Kalapos B."/>
            <person name="Nelson D.R."/>
            <person name="Li P."/>
            <person name="You F.M."/>
            <person name="Luo M.C."/>
            <person name="Dvorak J."/>
        </authorList>
    </citation>
    <scope>NUCLEOTIDE SEQUENCE [LARGE SCALE GENOMIC DNA]</scope>
    <source>
        <strain evidence="2">cv. AL8/78</strain>
    </source>
</reference>
<reference evidence="2" key="4">
    <citation type="submission" date="2019-03" db="UniProtKB">
        <authorList>
            <consortium name="EnsemblPlants"/>
        </authorList>
    </citation>
    <scope>IDENTIFICATION</scope>
</reference>
<keyword evidence="3" id="KW-1185">Reference proteome</keyword>
<evidence type="ECO:0000256" key="1">
    <source>
        <dbReference type="SAM" id="MobiDB-lite"/>
    </source>
</evidence>
<reference evidence="2" key="3">
    <citation type="journal article" date="2017" name="Nature">
        <title>Genome sequence of the progenitor of the wheat D genome Aegilops tauschii.</title>
        <authorList>
            <person name="Luo M.C."/>
            <person name="Gu Y.Q."/>
            <person name="Puiu D."/>
            <person name="Wang H."/>
            <person name="Twardziok S.O."/>
            <person name="Deal K.R."/>
            <person name="Huo N."/>
            <person name="Zhu T."/>
            <person name="Wang L."/>
            <person name="Wang Y."/>
            <person name="McGuire P.E."/>
            <person name="Liu S."/>
            <person name="Long H."/>
            <person name="Ramasamy R.K."/>
            <person name="Rodriguez J.C."/>
            <person name="Van S.L."/>
            <person name="Yuan L."/>
            <person name="Wang Z."/>
            <person name="Xia Z."/>
            <person name="Xiao L."/>
            <person name="Anderson O.D."/>
            <person name="Ouyang S."/>
            <person name="Liang Y."/>
            <person name="Zimin A.V."/>
            <person name="Pertea G."/>
            <person name="Qi P."/>
            <person name="Bennetzen J.L."/>
            <person name="Dai X."/>
            <person name="Dawson M.W."/>
            <person name="Muller H.G."/>
            <person name="Kugler K."/>
            <person name="Rivarola-Duarte L."/>
            <person name="Spannagl M."/>
            <person name="Mayer K.F.X."/>
            <person name="Lu F.H."/>
            <person name="Bevan M.W."/>
            <person name="Leroy P."/>
            <person name="Li P."/>
            <person name="You F.M."/>
            <person name="Sun Q."/>
            <person name="Liu Z."/>
            <person name="Lyons E."/>
            <person name="Wicker T."/>
            <person name="Salzberg S.L."/>
            <person name="Devos K.M."/>
            <person name="Dvorak J."/>
        </authorList>
    </citation>
    <scope>NUCLEOTIDE SEQUENCE [LARGE SCALE GENOMIC DNA]</scope>
    <source>
        <strain evidence="2">cv. AL8/78</strain>
    </source>
</reference>
<name>A0A453R7K6_AEGTS</name>
<sequence length="83" mass="8818">PCLKKQKKPTADHSHLQPTATLPEAPNPQTLTLTGAAVGHGRAPAGTIQQRRHSDGGRPAREGTMRKADASVHLPQPPRLPPL</sequence>
<feature type="region of interest" description="Disordered" evidence="1">
    <location>
        <begin position="1"/>
        <end position="83"/>
    </location>
</feature>
<protein>
    <submittedName>
        <fullName evidence="2">Uncharacterized protein</fullName>
    </submittedName>
</protein>